<evidence type="ECO:0000313" key="2">
    <source>
        <dbReference type="Proteomes" id="UP000238281"/>
    </source>
</evidence>
<comment type="caution">
    <text evidence="1">The sequence shown here is derived from an EMBL/GenBank/DDBJ whole genome shotgun (WGS) entry which is preliminary data.</text>
</comment>
<dbReference type="EMBL" id="NXGE01000007">
    <property type="protein sequence ID" value="PRM93667.1"/>
    <property type="molecule type" value="Genomic_DNA"/>
</dbReference>
<evidence type="ECO:0000313" key="1">
    <source>
        <dbReference type="EMBL" id="PRM93667.1"/>
    </source>
</evidence>
<dbReference type="Proteomes" id="UP000238281">
    <property type="component" value="Unassembled WGS sequence"/>
</dbReference>
<sequence length="152" mass="18277">MSKIIVKKDENKEEFFNQFLKNELDKEVNLKMDIVTVVVSVTKEEDICFLYDKSRKIVVIDYFINNPRTFPDTTNLEKIARKIIDRIYIDDDFEDCKFIFVFLNPSCISIRTFKRVDMSFNPLRLGLSINQQQNYNLKYEYEIEARKNENYL</sequence>
<accession>A0A2S9T4A0</accession>
<name>A0A2S9T4A0_9BACT</name>
<organism evidence="1 2">
    <name type="scientific">Aliarcobacter cryaerophilus</name>
    <dbReference type="NCBI Taxonomy" id="28198"/>
    <lineage>
        <taxon>Bacteria</taxon>
        <taxon>Pseudomonadati</taxon>
        <taxon>Campylobacterota</taxon>
        <taxon>Epsilonproteobacteria</taxon>
        <taxon>Campylobacterales</taxon>
        <taxon>Arcobacteraceae</taxon>
        <taxon>Aliarcobacter</taxon>
    </lineage>
</organism>
<dbReference type="RefSeq" id="WP_105915919.1">
    <property type="nucleotide sequence ID" value="NZ_JAODBZ010000021.1"/>
</dbReference>
<protein>
    <submittedName>
        <fullName evidence="1">Uncharacterized protein</fullName>
    </submittedName>
</protein>
<proteinExistence type="predicted"/>
<gene>
    <name evidence="1" type="ORF">CJ673_09330</name>
</gene>
<dbReference type="AlphaFoldDB" id="A0A2S9T4A0"/>
<reference evidence="1 2" key="1">
    <citation type="submission" date="2017-09" db="EMBL/GenBank/DDBJ databases">
        <title>Reassesment of A. cryaerophilus.</title>
        <authorList>
            <person name="Perez-Cataluna A."/>
            <person name="Collado L."/>
            <person name="Salgado O."/>
            <person name="Lefinanco V."/>
            <person name="Figueras M.J."/>
        </authorList>
    </citation>
    <scope>NUCLEOTIDE SEQUENCE [LARGE SCALE GENOMIC DNA]</scope>
    <source>
        <strain evidence="1 2">LMG 10210</strain>
    </source>
</reference>